<evidence type="ECO:0000313" key="3">
    <source>
        <dbReference type="Proteomes" id="UP000813463"/>
    </source>
</evidence>
<reference evidence="3" key="1">
    <citation type="journal article" date="2021" name="Nat. Commun.">
        <title>Genomic analyses provide insights into spinach domestication and the genetic basis of agronomic traits.</title>
        <authorList>
            <person name="Cai X."/>
            <person name="Sun X."/>
            <person name="Xu C."/>
            <person name="Sun H."/>
            <person name="Wang X."/>
            <person name="Ge C."/>
            <person name="Zhang Z."/>
            <person name="Wang Q."/>
            <person name="Fei Z."/>
            <person name="Jiao C."/>
            <person name="Wang Q."/>
        </authorList>
    </citation>
    <scope>NUCLEOTIDE SEQUENCE [LARGE SCALE GENOMIC DNA]</scope>
    <source>
        <strain evidence="3">cv. Varoflay</strain>
    </source>
</reference>
<name>A0A9R0JLT1_SPIOL</name>
<evidence type="ECO:0000256" key="1">
    <source>
        <dbReference type="SAM" id="MobiDB-lite"/>
    </source>
</evidence>
<dbReference type="KEGG" id="soe:110779208"/>
<accession>A0A9R0JLT1</accession>
<organism evidence="3 4">
    <name type="scientific">Spinacia oleracea</name>
    <name type="common">Spinach</name>
    <dbReference type="NCBI Taxonomy" id="3562"/>
    <lineage>
        <taxon>Eukaryota</taxon>
        <taxon>Viridiplantae</taxon>
        <taxon>Streptophyta</taxon>
        <taxon>Embryophyta</taxon>
        <taxon>Tracheophyta</taxon>
        <taxon>Spermatophyta</taxon>
        <taxon>Magnoliopsida</taxon>
        <taxon>eudicotyledons</taxon>
        <taxon>Gunneridae</taxon>
        <taxon>Pentapetalae</taxon>
        <taxon>Caryophyllales</taxon>
        <taxon>Chenopodiaceae</taxon>
        <taxon>Chenopodioideae</taxon>
        <taxon>Anserineae</taxon>
        <taxon>Spinacia</taxon>
    </lineage>
</organism>
<dbReference type="Pfam" id="PF25002">
    <property type="entry name" value="DUF7780"/>
    <property type="match status" value="1"/>
</dbReference>
<dbReference type="PANTHER" id="PTHR34960">
    <property type="entry name" value="EMB|CAB68146.1-RELATED"/>
    <property type="match status" value="1"/>
</dbReference>
<dbReference type="RefSeq" id="XP_021839440.1">
    <property type="nucleotide sequence ID" value="XM_021983748.2"/>
</dbReference>
<evidence type="ECO:0000259" key="2">
    <source>
        <dbReference type="Pfam" id="PF25002"/>
    </source>
</evidence>
<dbReference type="PANTHER" id="PTHR34960:SF1">
    <property type="entry name" value="EMB|CAB68146.1-RELATED"/>
    <property type="match status" value="1"/>
</dbReference>
<sequence length="513" mass="56686">MVFSAKSNDNEGWGMGFLLILFHHHPENHEEHSHFKKKSSPSISLAAKSTNLLLSKTQSTLSICGILVFTTILLFTLSTFEPSSFVHHHSYKSSSSPSRRFLRDHKENDQRGFEVLNLFSHKLKGSESNITHIASNSALQGMGALYLRGSKSMTDLVVAHVAEDVTENEFKSFLRVVINHSGLLSRSDFVFIFASPSSAARFGGLVKLESDSFLRLVRLGCEIGRVAELGVGFSRYLVKREFGEGEKEPMWGRKRGNSSEGELTRSSYGSVVGFEASELDPEDTLSGFLDHVPMSLRRWASYPMLLGRVRRQFKHVMLVDVKSTLILSDPFSRVRNRSSESLFLWSNLDAPEPTTRHHGKRNSGKARDLNSKESKPQLNPAVIVGGSRGVRRFATAALTEIVRGVIEHKGKGRNSVTESGLVNQLVHSGHLLKKINLITPAEPLAKLSSLAGFNSVDTAVFSYLKLSDYFSVVQRGHSGGGSGSLDIDEVVMREICASHKLYSSVYSDCLASQ</sequence>
<dbReference type="InterPro" id="IPR056682">
    <property type="entry name" value="DUF7780"/>
</dbReference>
<proteinExistence type="predicted"/>
<dbReference type="AlphaFoldDB" id="A0A9R0JLT1"/>
<feature type="compositionally biased region" description="Basic and acidic residues" evidence="1">
    <location>
        <begin position="365"/>
        <end position="374"/>
    </location>
</feature>
<feature type="domain" description="DUF7780" evidence="2">
    <location>
        <begin position="137"/>
        <end position="442"/>
    </location>
</feature>
<keyword evidence="3" id="KW-1185">Reference proteome</keyword>
<dbReference type="Proteomes" id="UP000813463">
    <property type="component" value="Chromosome 3"/>
</dbReference>
<gene>
    <name evidence="4" type="primary">LOC110779208</name>
</gene>
<evidence type="ECO:0000313" key="4">
    <source>
        <dbReference type="RefSeq" id="XP_021839440.1"/>
    </source>
</evidence>
<protein>
    <recommendedName>
        <fullName evidence="2">DUF7780 domain-containing protein</fullName>
    </recommendedName>
</protein>
<dbReference type="OrthoDB" id="1921707at2759"/>
<reference evidence="4" key="2">
    <citation type="submission" date="2025-08" db="UniProtKB">
        <authorList>
            <consortium name="RefSeq"/>
        </authorList>
    </citation>
    <scope>IDENTIFICATION</scope>
    <source>
        <tissue evidence="4">Leaf</tissue>
    </source>
</reference>
<feature type="region of interest" description="Disordered" evidence="1">
    <location>
        <begin position="351"/>
        <end position="374"/>
    </location>
</feature>
<dbReference type="GeneID" id="110779208"/>